<dbReference type="InterPro" id="IPR001537">
    <property type="entry name" value="SpoU_MeTrfase"/>
</dbReference>
<reference evidence="5" key="1">
    <citation type="submission" date="2009-12" db="EMBL/GenBank/DDBJ databases">
        <title>Complete sequence of Treponema primitia strain ZAS-2.</title>
        <authorList>
            <person name="Tetu S.G."/>
            <person name="Matson E."/>
            <person name="Ren Q."/>
            <person name="Seshadri R."/>
            <person name="Elbourne L."/>
            <person name="Hassan K.A."/>
            <person name="Durkin A."/>
            <person name="Radune D."/>
            <person name="Mohamoud Y."/>
            <person name="Shay R."/>
            <person name="Jin S."/>
            <person name="Zhang X."/>
            <person name="Lucey K."/>
            <person name="Ballor N.R."/>
            <person name="Ottesen E."/>
            <person name="Rosenthal R."/>
            <person name="Allen A."/>
            <person name="Leadbetter J.R."/>
            <person name="Paulsen I.T."/>
        </authorList>
    </citation>
    <scope>NUCLEOTIDE SEQUENCE [LARGE SCALE GENOMIC DNA]</scope>
    <source>
        <strain evidence="5">ATCC BAA-887 / DSM 12427 / ZAS-2</strain>
    </source>
</reference>
<dbReference type="CDD" id="cd18095">
    <property type="entry name" value="SpoU-like_rRNA-MTase"/>
    <property type="match status" value="1"/>
</dbReference>
<dbReference type="Pfam" id="PF08032">
    <property type="entry name" value="SpoU_sub_bind"/>
    <property type="match status" value="1"/>
</dbReference>
<feature type="domain" description="RNA 2-O ribose methyltransferase substrate binding" evidence="3">
    <location>
        <begin position="10"/>
        <end position="85"/>
    </location>
</feature>
<dbReference type="SUPFAM" id="SSF55315">
    <property type="entry name" value="L30e-like"/>
    <property type="match status" value="1"/>
</dbReference>
<evidence type="ECO:0000256" key="1">
    <source>
        <dbReference type="ARBA" id="ARBA00022603"/>
    </source>
</evidence>
<dbReference type="AlphaFoldDB" id="F5YKN5"/>
<dbReference type="InterPro" id="IPR029028">
    <property type="entry name" value="Alpha/beta_knot_MTases"/>
</dbReference>
<gene>
    <name evidence="4" type="ordered locus">TREPR_0607</name>
</gene>
<protein>
    <submittedName>
        <fullName evidence="4">RNA methyltransferase, TrmH family</fullName>
    </submittedName>
</protein>
<dbReference type="RefSeq" id="WP_015709417.1">
    <property type="nucleotide sequence ID" value="NC_015578.1"/>
</dbReference>
<dbReference type="GO" id="GO:0008173">
    <property type="term" value="F:RNA methyltransferase activity"/>
    <property type="evidence" value="ECO:0007669"/>
    <property type="project" value="InterPro"/>
</dbReference>
<name>F5YKN5_TREPZ</name>
<dbReference type="Gene3D" id="3.30.1330.30">
    <property type="match status" value="1"/>
</dbReference>
<dbReference type="Pfam" id="PF00588">
    <property type="entry name" value="SpoU_methylase"/>
    <property type="match status" value="1"/>
</dbReference>
<dbReference type="PANTHER" id="PTHR46429">
    <property type="entry name" value="23S RRNA (GUANOSINE-2'-O-)-METHYLTRANSFERASE RLMB"/>
    <property type="match status" value="1"/>
</dbReference>
<proteinExistence type="predicted"/>
<accession>F5YKN5</accession>
<dbReference type="PANTHER" id="PTHR46429:SF2">
    <property type="entry name" value="TRNA_RRNA METHYLTRANSFERASE"/>
    <property type="match status" value="1"/>
</dbReference>
<dbReference type="eggNOG" id="COG0566">
    <property type="taxonomic scope" value="Bacteria"/>
</dbReference>
<evidence type="ECO:0000256" key="2">
    <source>
        <dbReference type="ARBA" id="ARBA00022679"/>
    </source>
</evidence>
<dbReference type="SMART" id="SM00967">
    <property type="entry name" value="SpoU_sub_bind"/>
    <property type="match status" value="1"/>
</dbReference>
<organism evidence="4 5">
    <name type="scientific">Treponema primitia (strain ATCC BAA-887 / DSM 12427 / ZAS-2)</name>
    <dbReference type="NCBI Taxonomy" id="545694"/>
    <lineage>
        <taxon>Bacteria</taxon>
        <taxon>Pseudomonadati</taxon>
        <taxon>Spirochaetota</taxon>
        <taxon>Spirochaetia</taxon>
        <taxon>Spirochaetales</taxon>
        <taxon>Treponemataceae</taxon>
        <taxon>Treponema</taxon>
    </lineage>
</organism>
<evidence type="ECO:0000313" key="4">
    <source>
        <dbReference type="EMBL" id="AEF86180.1"/>
    </source>
</evidence>
<keyword evidence="2 4" id="KW-0808">Transferase</keyword>
<dbReference type="HOGENOM" id="CLU_021322_2_0_12"/>
<evidence type="ECO:0000259" key="3">
    <source>
        <dbReference type="SMART" id="SM00967"/>
    </source>
</evidence>
<dbReference type="Proteomes" id="UP000009223">
    <property type="component" value="Chromosome"/>
</dbReference>
<keyword evidence="1 4" id="KW-0489">Methyltransferase</keyword>
<dbReference type="GO" id="GO:0032259">
    <property type="term" value="P:methylation"/>
    <property type="evidence" value="ECO:0007669"/>
    <property type="project" value="UniProtKB-KW"/>
</dbReference>
<reference evidence="4 5" key="2">
    <citation type="journal article" date="2011" name="ISME J.">
        <title>RNA-seq reveals cooperative metabolic interactions between two termite-gut spirochete species in co-culture.</title>
        <authorList>
            <person name="Rosenthal A.Z."/>
            <person name="Matson E.G."/>
            <person name="Eldar A."/>
            <person name="Leadbetter J.R."/>
        </authorList>
    </citation>
    <scope>NUCLEOTIDE SEQUENCE [LARGE SCALE GENOMIC DNA]</scope>
    <source>
        <strain evidence="5">ATCC BAA-887 / DSM 12427 / ZAS-2</strain>
    </source>
</reference>
<keyword evidence="5" id="KW-1185">Reference proteome</keyword>
<dbReference type="STRING" id="545694.TREPR_0607"/>
<dbReference type="SUPFAM" id="SSF75217">
    <property type="entry name" value="alpha/beta knot"/>
    <property type="match status" value="1"/>
</dbReference>
<dbReference type="InterPro" id="IPR004441">
    <property type="entry name" value="rRNA_MeTrfase_TrmH"/>
</dbReference>
<dbReference type="GO" id="GO:0003723">
    <property type="term" value="F:RNA binding"/>
    <property type="evidence" value="ECO:0007669"/>
    <property type="project" value="InterPro"/>
</dbReference>
<sequence>MRNRLTNELAVCGFNAVSALGEVHPERINRLFLREDRLPAFTKLCKQLAEWKRPYKICEDEELERVCKSTRHQGIVAMIEEIPVEPLSQEDLDAWAREGKTGVILFSVGNDHNLGAIVRSAAFFDVPYVVISDTDEAAQLTTSAYRVAEGGMEHVEFRKLRNVPFFLKSAGKSMVIIGADHRARLRVRDLDRVIREKAAALGERPGIALVVGNEETGLPSEIKERCSALVRIPGTGAIESLNVAQAATLFFHEIYERC</sequence>
<dbReference type="GO" id="GO:0006396">
    <property type="term" value="P:RNA processing"/>
    <property type="evidence" value="ECO:0007669"/>
    <property type="project" value="InterPro"/>
</dbReference>
<dbReference type="InterPro" id="IPR029064">
    <property type="entry name" value="Ribosomal_eL30-like_sf"/>
</dbReference>
<dbReference type="Gene3D" id="3.40.1280.10">
    <property type="match status" value="1"/>
</dbReference>
<dbReference type="InterPro" id="IPR029026">
    <property type="entry name" value="tRNA_m1G_MTases_N"/>
</dbReference>
<dbReference type="GO" id="GO:0005829">
    <property type="term" value="C:cytosol"/>
    <property type="evidence" value="ECO:0007669"/>
    <property type="project" value="TreeGrafter"/>
</dbReference>
<dbReference type="EMBL" id="CP001843">
    <property type="protein sequence ID" value="AEF86180.1"/>
    <property type="molecule type" value="Genomic_DNA"/>
</dbReference>
<evidence type="ECO:0000313" key="5">
    <source>
        <dbReference type="Proteomes" id="UP000009223"/>
    </source>
</evidence>
<dbReference type="KEGG" id="tpi:TREPR_0607"/>
<dbReference type="InterPro" id="IPR013123">
    <property type="entry name" value="SpoU_subst-bd"/>
</dbReference>